<dbReference type="EMBL" id="JBBHJY010000014">
    <property type="protein sequence ID" value="MEJ6012092.1"/>
    <property type="molecule type" value="Genomic_DNA"/>
</dbReference>
<feature type="transmembrane region" description="Helical" evidence="1">
    <location>
        <begin position="75"/>
        <end position="95"/>
    </location>
</feature>
<feature type="transmembrane region" description="Helical" evidence="1">
    <location>
        <begin position="107"/>
        <end position="124"/>
    </location>
</feature>
<feature type="transmembrane region" description="Helical" evidence="1">
    <location>
        <begin position="46"/>
        <end position="63"/>
    </location>
</feature>
<feature type="transmembrane region" description="Helical" evidence="1">
    <location>
        <begin position="157"/>
        <end position="176"/>
    </location>
</feature>
<evidence type="ECO:0000313" key="3">
    <source>
        <dbReference type="EMBL" id="MEJ6012092.1"/>
    </source>
</evidence>
<gene>
    <name evidence="3" type="ORF">WG900_19485</name>
</gene>
<dbReference type="PANTHER" id="PTHR22911:SF76">
    <property type="entry name" value="EAMA DOMAIN-CONTAINING PROTEIN"/>
    <property type="match status" value="1"/>
</dbReference>
<dbReference type="PANTHER" id="PTHR22911">
    <property type="entry name" value="ACYL-MALONYL CONDENSING ENZYME-RELATED"/>
    <property type="match status" value="1"/>
</dbReference>
<evidence type="ECO:0000259" key="2">
    <source>
        <dbReference type="Pfam" id="PF00892"/>
    </source>
</evidence>
<accession>A0ABU8SDP1</accession>
<feature type="transmembrane region" description="Helical" evidence="1">
    <location>
        <begin position="221"/>
        <end position="240"/>
    </location>
</feature>
<organism evidence="3 4">
    <name type="scientific">Novosphingobium aquae</name>
    <dbReference type="NCBI Taxonomy" id="3133435"/>
    <lineage>
        <taxon>Bacteria</taxon>
        <taxon>Pseudomonadati</taxon>
        <taxon>Pseudomonadota</taxon>
        <taxon>Alphaproteobacteria</taxon>
        <taxon>Sphingomonadales</taxon>
        <taxon>Sphingomonadaceae</taxon>
        <taxon>Novosphingobium</taxon>
    </lineage>
</organism>
<protein>
    <submittedName>
        <fullName evidence="3">DMT family transporter</fullName>
    </submittedName>
</protein>
<dbReference type="InterPro" id="IPR037185">
    <property type="entry name" value="EmrE-like"/>
</dbReference>
<name>A0ABU8SDP1_9SPHN</name>
<comment type="caution">
    <text evidence="3">The sequence shown here is derived from an EMBL/GenBank/DDBJ whole genome shotgun (WGS) entry which is preliminary data.</text>
</comment>
<evidence type="ECO:0000256" key="1">
    <source>
        <dbReference type="SAM" id="Phobius"/>
    </source>
</evidence>
<sequence>MAELQSLPPQRSWQWRHFLALLAANAALALGPWWVRMADSGPVSAGFWRCFLPLPLLFAFARFSGQPVSGFPRRTLLIVLAAGLFFGVDIASWHIGIGMTRLGNATLFGNAGSLIVMIWGFVALRRRPHWPEALAILAAIAGAAILFGRSLEISTRTLAGDLFSLFAGVCYAFYLIPLQTARGTLGNWSLLAWSSLASTPLLLVIALALGEPIWPTTWWPVIGLALSSQVLGQGLLVYSLKHFRPLVIGLMLLTQPVIGVLAGWLAFGEAVGGVDLLGMALVASALVIARASEKSA</sequence>
<keyword evidence="4" id="KW-1185">Reference proteome</keyword>
<dbReference type="RefSeq" id="WP_339969945.1">
    <property type="nucleotide sequence ID" value="NZ_JBBHJY010000014.1"/>
</dbReference>
<feature type="domain" description="EamA" evidence="2">
    <location>
        <begin position="19"/>
        <end position="147"/>
    </location>
</feature>
<proteinExistence type="predicted"/>
<keyword evidence="1" id="KW-0472">Membrane</keyword>
<feature type="transmembrane region" description="Helical" evidence="1">
    <location>
        <begin position="273"/>
        <end position="291"/>
    </location>
</feature>
<feature type="domain" description="EamA" evidence="2">
    <location>
        <begin position="159"/>
        <end position="288"/>
    </location>
</feature>
<keyword evidence="1" id="KW-0812">Transmembrane</keyword>
<feature type="transmembrane region" description="Helical" evidence="1">
    <location>
        <begin position="247"/>
        <end position="267"/>
    </location>
</feature>
<keyword evidence="1" id="KW-1133">Transmembrane helix</keyword>
<reference evidence="3 4" key="1">
    <citation type="submission" date="2024-03" db="EMBL/GenBank/DDBJ databases">
        <authorList>
            <person name="Jo J.-H."/>
        </authorList>
    </citation>
    <scope>NUCLEOTIDE SEQUENCE [LARGE SCALE GENOMIC DNA]</scope>
    <source>
        <strain evidence="3 4">AS3R-12</strain>
    </source>
</reference>
<feature type="transmembrane region" description="Helical" evidence="1">
    <location>
        <begin position="188"/>
        <end position="209"/>
    </location>
</feature>
<dbReference type="Proteomes" id="UP001379235">
    <property type="component" value="Unassembled WGS sequence"/>
</dbReference>
<dbReference type="InterPro" id="IPR000620">
    <property type="entry name" value="EamA_dom"/>
</dbReference>
<evidence type="ECO:0000313" key="4">
    <source>
        <dbReference type="Proteomes" id="UP001379235"/>
    </source>
</evidence>
<feature type="transmembrane region" description="Helical" evidence="1">
    <location>
        <begin position="133"/>
        <end position="151"/>
    </location>
</feature>
<feature type="transmembrane region" description="Helical" evidence="1">
    <location>
        <begin position="15"/>
        <end position="34"/>
    </location>
</feature>
<dbReference type="Pfam" id="PF00892">
    <property type="entry name" value="EamA"/>
    <property type="match status" value="2"/>
</dbReference>
<dbReference type="SUPFAM" id="SSF103481">
    <property type="entry name" value="Multidrug resistance efflux transporter EmrE"/>
    <property type="match status" value="2"/>
</dbReference>